<evidence type="ECO:0000256" key="1">
    <source>
        <dbReference type="SAM" id="Phobius"/>
    </source>
</evidence>
<sequence>MKDTHVKKRVVTGTITITEKEPKRQRPEFSSMPVDQFCLMRSHMVAALVAFSLLSITQLFILLKCLHSYCSATVEAVSPEDTISCSSSGCYVSSQCYSSSVEDISRALAPNLHEQGAERSYHYST</sequence>
<gene>
    <name evidence="2" type="ORF">GCK32_009668</name>
</gene>
<evidence type="ECO:0000313" key="2">
    <source>
        <dbReference type="EMBL" id="KAK5985020.1"/>
    </source>
</evidence>
<protein>
    <submittedName>
        <fullName evidence="2">Uncharacterized protein</fullName>
    </submittedName>
</protein>
<dbReference type="Proteomes" id="UP001331761">
    <property type="component" value="Unassembled WGS sequence"/>
</dbReference>
<accession>A0AAN8FVK3</accession>
<keyword evidence="1" id="KW-0472">Membrane</keyword>
<comment type="caution">
    <text evidence="2">The sequence shown here is derived from an EMBL/GenBank/DDBJ whole genome shotgun (WGS) entry which is preliminary data.</text>
</comment>
<keyword evidence="1" id="KW-0812">Transmembrane</keyword>
<evidence type="ECO:0000313" key="3">
    <source>
        <dbReference type="Proteomes" id="UP001331761"/>
    </source>
</evidence>
<dbReference type="EMBL" id="WIXE01002213">
    <property type="protein sequence ID" value="KAK5985020.1"/>
    <property type="molecule type" value="Genomic_DNA"/>
</dbReference>
<keyword evidence="3" id="KW-1185">Reference proteome</keyword>
<proteinExistence type="predicted"/>
<reference evidence="2 3" key="1">
    <citation type="submission" date="2019-10" db="EMBL/GenBank/DDBJ databases">
        <title>Assembly and Annotation for the nematode Trichostrongylus colubriformis.</title>
        <authorList>
            <person name="Martin J."/>
        </authorList>
    </citation>
    <scope>NUCLEOTIDE SEQUENCE [LARGE SCALE GENOMIC DNA]</scope>
    <source>
        <strain evidence="2">G859</strain>
        <tissue evidence="2">Whole worm</tissue>
    </source>
</reference>
<feature type="transmembrane region" description="Helical" evidence="1">
    <location>
        <begin position="45"/>
        <end position="63"/>
    </location>
</feature>
<organism evidence="2 3">
    <name type="scientific">Trichostrongylus colubriformis</name>
    <name type="common">Black scour worm</name>
    <dbReference type="NCBI Taxonomy" id="6319"/>
    <lineage>
        <taxon>Eukaryota</taxon>
        <taxon>Metazoa</taxon>
        <taxon>Ecdysozoa</taxon>
        <taxon>Nematoda</taxon>
        <taxon>Chromadorea</taxon>
        <taxon>Rhabditida</taxon>
        <taxon>Rhabditina</taxon>
        <taxon>Rhabditomorpha</taxon>
        <taxon>Strongyloidea</taxon>
        <taxon>Trichostrongylidae</taxon>
        <taxon>Trichostrongylus</taxon>
    </lineage>
</organism>
<keyword evidence="1" id="KW-1133">Transmembrane helix</keyword>
<dbReference type="AlphaFoldDB" id="A0AAN8FVK3"/>
<name>A0AAN8FVK3_TRICO</name>